<feature type="domain" description="LysM" evidence="1">
    <location>
        <begin position="9"/>
        <end position="57"/>
    </location>
</feature>
<dbReference type="Pfam" id="PF01476">
    <property type="entry name" value="LysM"/>
    <property type="match status" value="3"/>
</dbReference>
<gene>
    <name evidence="2" type="ORF">ACFQIC_18285</name>
</gene>
<dbReference type="EMBL" id="JBHSZV010000053">
    <property type="protein sequence ID" value="MFC7063751.1"/>
    <property type="molecule type" value="Genomic_DNA"/>
</dbReference>
<comment type="caution">
    <text evidence="2">The sequence shown here is derived from an EMBL/GenBank/DDBJ whole genome shotgun (WGS) entry which is preliminary data.</text>
</comment>
<dbReference type="SMART" id="SM00257">
    <property type="entry name" value="LysM"/>
    <property type="match status" value="3"/>
</dbReference>
<evidence type="ECO:0000259" key="1">
    <source>
        <dbReference type="PROSITE" id="PS51782"/>
    </source>
</evidence>
<accession>A0ABW2ES16</accession>
<dbReference type="SUPFAM" id="SSF54106">
    <property type="entry name" value="LysM domain"/>
    <property type="match status" value="3"/>
</dbReference>
<feature type="domain" description="LysM" evidence="1">
    <location>
        <begin position="65"/>
        <end position="110"/>
    </location>
</feature>
<protein>
    <submittedName>
        <fullName evidence="2">LysM peptidoglycan-binding domain-containing protein</fullName>
    </submittedName>
</protein>
<keyword evidence="3" id="KW-1185">Reference proteome</keyword>
<sequence>MPIIRNSHLIYTVQPGDTLYSIANKLGSTIPLIEQSNALYPPITDPGLIYPGQVLIVSKLGGHQVKQIVAPGDSLYRYAQRYSTNPDSLQGINPQLGDPTFVYVNQALLVPAFVYEVAQRDTLTKIANRFGLSLTALLEANRERPGLSPDVIYPGFRLIIPLPSSANIVVFRPLPSTTLREGQRLRGFARAFEGTVLYRIIDDNDQVVTKEKSMQASAGGPAFGSFSTSINFDRSPSTTEGEIWVYTRSARDGSIQDLVQVKALFE</sequence>
<dbReference type="PANTHER" id="PTHR33734:SF22">
    <property type="entry name" value="MEMBRANE-BOUND LYTIC MUREIN TRANSGLYCOSYLASE D"/>
    <property type="match status" value="1"/>
</dbReference>
<dbReference type="InterPro" id="IPR018392">
    <property type="entry name" value="LysM"/>
</dbReference>
<dbReference type="PANTHER" id="PTHR33734">
    <property type="entry name" value="LYSM DOMAIN-CONTAINING GPI-ANCHORED PROTEIN 2"/>
    <property type="match status" value="1"/>
</dbReference>
<organism evidence="2 3">
    <name type="scientific">Halobacillus seohaensis</name>
    <dbReference type="NCBI Taxonomy" id="447421"/>
    <lineage>
        <taxon>Bacteria</taxon>
        <taxon>Bacillati</taxon>
        <taxon>Bacillota</taxon>
        <taxon>Bacilli</taxon>
        <taxon>Bacillales</taxon>
        <taxon>Bacillaceae</taxon>
        <taxon>Halobacillus</taxon>
    </lineage>
</organism>
<dbReference type="Pfam" id="PF10648">
    <property type="entry name" value="Gmad2"/>
    <property type="match status" value="1"/>
</dbReference>
<dbReference type="Gene3D" id="3.10.350.10">
    <property type="entry name" value="LysM domain"/>
    <property type="match status" value="3"/>
</dbReference>
<evidence type="ECO:0000313" key="3">
    <source>
        <dbReference type="Proteomes" id="UP001596410"/>
    </source>
</evidence>
<feature type="domain" description="LysM" evidence="1">
    <location>
        <begin position="113"/>
        <end position="160"/>
    </location>
</feature>
<dbReference type="Proteomes" id="UP001596410">
    <property type="component" value="Unassembled WGS sequence"/>
</dbReference>
<dbReference type="InterPro" id="IPR018911">
    <property type="entry name" value="Gmad2_Ig-like_dom"/>
</dbReference>
<name>A0ABW2ES16_9BACI</name>
<dbReference type="InterPro" id="IPR036779">
    <property type="entry name" value="LysM_dom_sf"/>
</dbReference>
<dbReference type="RefSeq" id="WP_204710210.1">
    <property type="nucleotide sequence ID" value="NZ_JBHSZV010000053.1"/>
</dbReference>
<proteinExistence type="predicted"/>
<evidence type="ECO:0000313" key="2">
    <source>
        <dbReference type="EMBL" id="MFC7063751.1"/>
    </source>
</evidence>
<reference evidence="3" key="1">
    <citation type="journal article" date="2019" name="Int. J. Syst. Evol. Microbiol.">
        <title>The Global Catalogue of Microorganisms (GCM) 10K type strain sequencing project: providing services to taxonomists for standard genome sequencing and annotation.</title>
        <authorList>
            <consortium name="The Broad Institute Genomics Platform"/>
            <consortium name="The Broad Institute Genome Sequencing Center for Infectious Disease"/>
            <person name="Wu L."/>
            <person name="Ma J."/>
        </authorList>
    </citation>
    <scope>NUCLEOTIDE SEQUENCE [LARGE SCALE GENOMIC DNA]</scope>
    <source>
        <strain evidence="3">CGMCC 4.1621</strain>
    </source>
</reference>
<dbReference type="PROSITE" id="PS51782">
    <property type="entry name" value="LYSM"/>
    <property type="match status" value="3"/>
</dbReference>
<dbReference type="CDD" id="cd00118">
    <property type="entry name" value="LysM"/>
    <property type="match status" value="3"/>
</dbReference>